<keyword evidence="1" id="KW-0378">Hydrolase</keyword>
<dbReference type="PANTHER" id="PTHR28181:SF2">
    <property type="entry name" value="PHOSPHORIC MONOESTER HYDROLASE"/>
    <property type="match status" value="1"/>
</dbReference>
<dbReference type="SUPFAM" id="SSF56784">
    <property type="entry name" value="HAD-like"/>
    <property type="match status" value="1"/>
</dbReference>
<gene>
    <name evidence="3" type="ORF">GJ744_002313</name>
</gene>
<dbReference type="InterPro" id="IPR006384">
    <property type="entry name" value="HAD_hydro_PyrdxlP_Pase-like"/>
</dbReference>
<dbReference type="EMBL" id="JAACFV010000014">
    <property type="protein sequence ID" value="KAF7512151.1"/>
    <property type="molecule type" value="Genomic_DNA"/>
</dbReference>
<keyword evidence="4" id="KW-1185">Reference proteome</keyword>
<evidence type="ECO:0000313" key="3">
    <source>
        <dbReference type="EMBL" id="KAF7512151.1"/>
    </source>
</evidence>
<dbReference type="AlphaFoldDB" id="A0A8H7ASC7"/>
<dbReference type="OrthoDB" id="10014216at2759"/>
<feature type="region of interest" description="Disordered" evidence="2">
    <location>
        <begin position="256"/>
        <end position="282"/>
    </location>
</feature>
<dbReference type="GO" id="GO:0016791">
    <property type="term" value="F:phosphatase activity"/>
    <property type="evidence" value="ECO:0007669"/>
    <property type="project" value="InterPro"/>
</dbReference>
<feature type="compositionally biased region" description="Basic and acidic residues" evidence="2">
    <location>
        <begin position="256"/>
        <end position="268"/>
    </location>
</feature>
<dbReference type="Pfam" id="PF12710">
    <property type="entry name" value="HAD"/>
    <property type="match status" value="1"/>
</dbReference>
<dbReference type="Gene3D" id="3.40.50.1000">
    <property type="entry name" value="HAD superfamily/HAD-like"/>
    <property type="match status" value="1"/>
</dbReference>
<organism evidence="3 4">
    <name type="scientific">Endocarpon pusillum</name>
    <dbReference type="NCBI Taxonomy" id="364733"/>
    <lineage>
        <taxon>Eukaryota</taxon>
        <taxon>Fungi</taxon>
        <taxon>Dikarya</taxon>
        <taxon>Ascomycota</taxon>
        <taxon>Pezizomycotina</taxon>
        <taxon>Eurotiomycetes</taxon>
        <taxon>Chaetothyriomycetidae</taxon>
        <taxon>Verrucariales</taxon>
        <taxon>Verrucariaceae</taxon>
        <taxon>Endocarpon</taxon>
    </lineage>
</organism>
<dbReference type="PANTHER" id="PTHR28181">
    <property type="entry name" value="UPF0655 PROTEIN YCR015C"/>
    <property type="match status" value="1"/>
</dbReference>
<name>A0A8H7ASC7_9EURO</name>
<proteinExistence type="predicted"/>
<evidence type="ECO:0000313" key="4">
    <source>
        <dbReference type="Proteomes" id="UP000606974"/>
    </source>
</evidence>
<dbReference type="InterPro" id="IPR036412">
    <property type="entry name" value="HAD-like_sf"/>
</dbReference>
<evidence type="ECO:0000256" key="2">
    <source>
        <dbReference type="SAM" id="MobiDB-lite"/>
    </source>
</evidence>
<protein>
    <recommendedName>
        <fullName evidence="5">Phosphoserine phosphatase</fullName>
    </recommendedName>
</protein>
<evidence type="ECO:0000256" key="1">
    <source>
        <dbReference type="ARBA" id="ARBA00022801"/>
    </source>
</evidence>
<dbReference type="Proteomes" id="UP000606974">
    <property type="component" value="Unassembled WGS sequence"/>
</dbReference>
<dbReference type="Gene3D" id="3.90.1470.20">
    <property type="match status" value="1"/>
</dbReference>
<dbReference type="InterPro" id="IPR050849">
    <property type="entry name" value="HAD-like_hydrolase_phosphatase"/>
</dbReference>
<dbReference type="NCBIfam" id="TIGR01489">
    <property type="entry name" value="DKMTPPase-SF"/>
    <property type="match status" value="1"/>
</dbReference>
<dbReference type="InterPro" id="IPR023214">
    <property type="entry name" value="HAD_sf"/>
</dbReference>
<reference evidence="3" key="1">
    <citation type="submission" date="2020-02" db="EMBL/GenBank/DDBJ databases">
        <authorList>
            <person name="Palmer J.M."/>
        </authorList>
    </citation>
    <scope>NUCLEOTIDE SEQUENCE</scope>
    <source>
        <strain evidence="3">EPUS1.4</strain>
        <tissue evidence="3">Thallus</tissue>
    </source>
</reference>
<comment type="caution">
    <text evidence="3">The sequence shown here is derived from an EMBL/GenBank/DDBJ whole genome shotgun (WGS) entry which is preliminary data.</text>
</comment>
<evidence type="ECO:0008006" key="5">
    <source>
        <dbReference type="Google" id="ProtNLM"/>
    </source>
</evidence>
<accession>A0A8H7ASC7</accession>
<dbReference type="NCBIfam" id="TIGR01488">
    <property type="entry name" value="HAD-SF-IB"/>
    <property type="match status" value="1"/>
</dbReference>
<sequence>MPFPATLNAKPKIIFFTDFDGTVTANDSNDYLTDHHGYGVVRRRQGNLDVLNAKVEIRDNFRTMIESWQLSFPECISILSKNIKLDPHFTAFYKWSVDNHVPVIVLSSGMVPIIRALLQHLLGEEEGRKIEVVANMPIAKPPVNDLNRKNGWTIQYHDDSTFGHDKSLTIRPYAEAIAKMPRSEQPTLLYAGDGLSDMCAARETDLLFAKKGHDLVTVCEREGLPFTLFEDWSDILSKTKDIFEGRTDVRKVAELGRKEAQRDPEKAAHMNLHKAGRTEMVR</sequence>